<feature type="domain" description="Methyl-accepting transducer" evidence="6">
    <location>
        <begin position="494"/>
        <end position="730"/>
    </location>
</feature>
<keyword evidence="5" id="KW-0812">Transmembrane</keyword>
<dbReference type="SUPFAM" id="SSF58104">
    <property type="entry name" value="Methyl-accepting chemotaxis protein (MCP) signaling domain"/>
    <property type="match status" value="1"/>
</dbReference>
<keyword evidence="1 3" id="KW-0807">Transducer</keyword>
<dbReference type="InterPro" id="IPR004089">
    <property type="entry name" value="MCPsignal_dom"/>
</dbReference>
<dbReference type="Proteomes" id="UP001321582">
    <property type="component" value="Chromosome"/>
</dbReference>
<dbReference type="SMART" id="SM00283">
    <property type="entry name" value="MA"/>
    <property type="match status" value="1"/>
</dbReference>
<dbReference type="EMBL" id="AP027059">
    <property type="protein sequence ID" value="BDU50858.1"/>
    <property type="molecule type" value="Genomic_DNA"/>
</dbReference>
<name>A0AAU9DF82_9FUSO</name>
<keyword evidence="9" id="KW-1185">Reference proteome</keyword>
<dbReference type="CDD" id="cd06225">
    <property type="entry name" value="HAMP"/>
    <property type="match status" value="1"/>
</dbReference>
<evidence type="ECO:0000313" key="8">
    <source>
        <dbReference type="EMBL" id="BDU50858.1"/>
    </source>
</evidence>
<evidence type="ECO:0000313" key="9">
    <source>
        <dbReference type="Proteomes" id="UP001321582"/>
    </source>
</evidence>
<keyword evidence="5" id="KW-1133">Transmembrane helix</keyword>
<proteinExistence type="inferred from homology"/>
<gene>
    <name evidence="8" type="ORF">HLVA_14270</name>
</gene>
<dbReference type="PANTHER" id="PTHR32089:SF112">
    <property type="entry name" value="LYSOZYME-LIKE PROTEIN-RELATED"/>
    <property type="match status" value="1"/>
</dbReference>
<dbReference type="Pfam" id="PF00015">
    <property type="entry name" value="MCPsignal"/>
    <property type="match status" value="1"/>
</dbReference>
<feature type="coiled-coil region" evidence="4">
    <location>
        <begin position="523"/>
        <end position="592"/>
    </location>
</feature>
<dbReference type="PROSITE" id="PS50111">
    <property type="entry name" value="CHEMOTAXIS_TRANSDUC_2"/>
    <property type="match status" value="1"/>
</dbReference>
<comment type="similarity">
    <text evidence="2">Belongs to the methyl-accepting chemotaxis (MCP) protein family.</text>
</comment>
<protein>
    <recommendedName>
        <fullName evidence="10">Methyl-accepting chemotaxis protein</fullName>
    </recommendedName>
</protein>
<feature type="domain" description="HAMP" evidence="7">
    <location>
        <begin position="423"/>
        <end position="475"/>
    </location>
</feature>
<evidence type="ECO:0008006" key="10">
    <source>
        <dbReference type="Google" id="ProtNLM"/>
    </source>
</evidence>
<evidence type="ECO:0000256" key="1">
    <source>
        <dbReference type="ARBA" id="ARBA00023224"/>
    </source>
</evidence>
<dbReference type="SMART" id="SM00304">
    <property type="entry name" value="HAMP"/>
    <property type="match status" value="1"/>
</dbReference>
<evidence type="ECO:0000256" key="2">
    <source>
        <dbReference type="ARBA" id="ARBA00029447"/>
    </source>
</evidence>
<sequence length="795" mass="89137">MKKVKKNKKNIGIKLQILLPVIFVIIILVGVVSGVSSFLLKTGFFKVKYSVNEKLEKMKENTITNTENFSSEVNKSLSKTSEKIKEGKENQLKNSIKQAAKAGNKFIDNKIEMNSKMVNIVSKTSKVVNLMTDALVEKDTRPMLDKKSGYYVQRFKQTGSILLFTSFLNDIKKETWSNSPIGLNLFIKNGMVIATSKFKYGELKKSYNNKNISDMIKKKKELRDVVDSKDGLAIQIYEPIIDSLHQIAGGFVVTLPINSEFIDELKAYIGVDIVLYNKWKSYTSTFGGHRRLKLEDEKDLFEKIKNSDLVIKDTKIKDKNYRIAYVPIKDKENNVKGMIGFVVSTESLYATLQKLDSDKSKLLKTIGNMKDNSIKSFEEDEKSIIQNLDETQSSTLKSSNNIIIILVIIGAIVSSLIIVFVISKIAKKILEILNITNYVSNGDLTKEVIIKNEDELGKLGIGINAMVDNLKNIVKMILNVSDNSVKSVDEINKLSDKNQVTVTEFVKDFHKVGEKLLLEVREIENMNTSLEEINIAAEELSRNITEINDRSESASDMAKEGSSYIEKAVDSINRIEREVREISRLENKLIDKFNSIEKFVGVINQISEQTNLLALNAAIEAARAGDAGKGFAVVANEVKKLAEESVQAASDIENMVLDMRQESENVKSSINIGLNEVESGVEVYAKTGEFLKQIIGAIENINDMIRNSVAATEEQSANITSGMTAMNEMHKEVLEIKGVMEKLTGSSKELIDNSEEIDNGIGKIEMEVLKIRDKISEFVVDDKNEIKQMKEVNKK</sequence>
<dbReference type="PANTHER" id="PTHR32089">
    <property type="entry name" value="METHYL-ACCEPTING CHEMOTAXIS PROTEIN MCPB"/>
    <property type="match status" value="1"/>
</dbReference>
<dbReference type="AlphaFoldDB" id="A0AAU9DF82"/>
<evidence type="ECO:0000256" key="5">
    <source>
        <dbReference type="SAM" id="Phobius"/>
    </source>
</evidence>
<dbReference type="RefSeq" id="WP_307903708.1">
    <property type="nucleotide sequence ID" value="NZ_AP027059.1"/>
</dbReference>
<dbReference type="GO" id="GO:0016020">
    <property type="term" value="C:membrane"/>
    <property type="evidence" value="ECO:0007669"/>
    <property type="project" value="InterPro"/>
</dbReference>
<feature type="transmembrane region" description="Helical" evidence="5">
    <location>
        <begin position="402"/>
        <end position="422"/>
    </location>
</feature>
<accession>A0AAU9DF82</accession>
<reference evidence="8 9" key="1">
    <citation type="submission" date="2022-11" db="EMBL/GenBank/DDBJ databases">
        <title>Haliovirga abyssi gen. nov., sp. nov., a mesophilic fermentative bacterium isolated from the Iheya North hydrothermal field and the proposal of Haliovirgaceae fam. nov.</title>
        <authorList>
            <person name="Miyazaki U."/>
            <person name="Tame A."/>
            <person name="Miyazaki J."/>
            <person name="Takai K."/>
            <person name="Sawayama S."/>
            <person name="Kitajima M."/>
            <person name="Okamoto A."/>
            <person name="Nakagawa S."/>
        </authorList>
    </citation>
    <scope>NUCLEOTIDE SEQUENCE [LARGE SCALE GENOMIC DNA]</scope>
    <source>
        <strain evidence="8 9">IC12</strain>
    </source>
</reference>
<dbReference type="Gene3D" id="1.10.287.950">
    <property type="entry name" value="Methyl-accepting chemotaxis protein"/>
    <property type="match status" value="1"/>
</dbReference>
<evidence type="ECO:0000256" key="4">
    <source>
        <dbReference type="SAM" id="Coils"/>
    </source>
</evidence>
<dbReference type="CDD" id="cd11386">
    <property type="entry name" value="MCP_signal"/>
    <property type="match status" value="1"/>
</dbReference>
<dbReference type="Gene3D" id="6.10.340.10">
    <property type="match status" value="1"/>
</dbReference>
<keyword evidence="5" id="KW-0472">Membrane</keyword>
<evidence type="ECO:0000259" key="6">
    <source>
        <dbReference type="PROSITE" id="PS50111"/>
    </source>
</evidence>
<dbReference type="PROSITE" id="PS50885">
    <property type="entry name" value="HAMP"/>
    <property type="match status" value="1"/>
</dbReference>
<keyword evidence="4" id="KW-0175">Coiled coil</keyword>
<evidence type="ECO:0000256" key="3">
    <source>
        <dbReference type="PROSITE-ProRule" id="PRU00284"/>
    </source>
</evidence>
<dbReference type="InterPro" id="IPR003660">
    <property type="entry name" value="HAMP_dom"/>
</dbReference>
<dbReference type="Pfam" id="PF14827">
    <property type="entry name" value="dCache_3"/>
    <property type="match status" value="1"/>
</dbReference>
<dbReference type="InterPro" id="IPR029150">
    <property type="entry name" value="dCache_3"/>
</dbReference>
<dbReference type="KEGG" id="haby:HLVA_14270"/>
<dbReference type="GO" id="GO:0007165">
    <property type="term" value="P:signal transduction"/>
    <property type="evidence" value="ECO:0007669"/>
    <property type="project" value="UniProtKB-KW"/>
</dbReference>
<organism evidence="8 9">
    <name type="scientific">Haliovirga abyssi</name>
    <dbReference type="NCBI Taxonomy" id="2996794"/>
    <lineage>
        <taxon>Bacteria</taxon>
        <taxon>Fusobacteriati</taxon>
        <taxon>Fusobacteriota</taxon>
        <taxon>Fusobacteriia</taxon>
        <taxon>Fusobacteriales</taxon>
        <taxon>Haliovirgaceae</taxon>
        <taxon>Haliovirga</taxon>
    </lineage>
</organism>
<feature type="transmembrane region" description="Helical" evidence="5">
    <location>
        <begin position="21"/>
        <end position="40"/>
    </location>
</feature>
<evidence type="ECO:0000259" key="7">
    <source>
        <dbReference type="PROSITE" id="PS50885"/>
    </source>
</evidence>
<dbReference type="Pfam" id="PF00672">
    <property type="entry name" value="HAMP"/>
    <property type="match status" value="1"/>
</dbReference>